<dbReference type="OrthoDB" id="6604018at2759"/>
<reference evidence="14 15" key="1">
    <citation type="submission" date="2017-10" db="EMBL/GenBank/DDBJ databases">
        <title>Comparative genomics in systemic dimorphic fungi from Ajellomycetaceae.</title>
        <authorList>
            <person name="Munoz J.F."/>
            <person name="Mcewen J.G."/>
            <person name="Clay O.K."/>
            <person name="Cuomo C.A."/>
        </authorList>
    </citation>
    <scope>NUCLEOTIDE SEQUENCE [LARGE SCALE GENOMIC DNA]</scope>
    <source>
        <strain evidence="14 15">UAMH7299</strain>
    </source>
</reference>
<evidence type="ECO:0000256" key="9">
    <source>
        <dbReference type="ARBA" id="ARBA00023128"/>
    </source>
</evidence>
<sequence>MPDRSLPSSFDQEFFEEKPFQKIKRKLMQEPLIPLGCAATSYALWRAYKSMKAGNSTEMNRMFRARIYAQGFTIVAMVAGGIYFKEERKQRKELQGALEEKKGQEKRDAWLRELETRDKEDRDWKERHAAIEEAAKEAENKANGAQDAVAQLMEEVEKKKDETADTVQEVVEEGEGKSGGVLNAVQGLWGKK</sequence>
<evidence type="ECO:0000256" key="6">
    <source>
        <dbReference type="ARBA" id="ARBA00022692"/>
    </source>
</evidence>
<gene>
    <name evidence="14" type="ORF">AJ80_06070</name>
</gene>
<evidence type="ECO:0000256" key="3">
    <source>
        <dbReference type="ARBA" id="ARBA00009366"/>
    </source>
</evidence>
<evidence type="ECO:0000256" key="7">
    <source>
        <dbReference type="ARBA" id="ARBA00022989"/>
    </source>
</evidence>
<dbReference type="EMBL" id="PDNA01000097">
    <property type="protein sequence ID" value="PGH14066.1"/>
    <property type="molecule type" value="Genomic_DNA"/>
</dbReference>
<evidence type="ECO:0000256" key="5">
    <source>
        <dbReference type="ARBA" id="ARBA00013887"/>
    </source>
</evidence>
<dbReference type="Gene3D" id="6.10.140.1320">
    <property type="match status" value="1"/>
</dbReference>
<proteinExistence type="inferred from homology"/>
<evidence type="ECO:0000256" key="2">
    <source>
        <dbReference type="ARBA" id="ARBA00004325"/>
    </source>
</evidence>
<dbReference type="GO" id="GO:0097250">
    <property type="term" value="P:mitochondrial respirasome assembly"/>
    <property type="evidence" value="ECO:0007669"/>
    <property type="project" value="TreeGrafter"/>
</dbReference>
<evidence type="ECO:0000256" key="1">
    <source>
        <dbReference type="ARBA" id="ARBA00002584"/>
    </source>
</evidence>
<evidence type="ECO:0000313" key="15">
    <source>
        <dbReference type="Proteomes" id="UP000224634"/>
    </source>
</evidence>
<name>A0A2B7XXX2_POLH7</name>
<evidence type="ECO:0000256" key="8">
    <source>
        <dbReference type="ARBA" id="ARBA00023054"/>
    </source>
</evidence>
<evidence type="ECO:0000256" key="12">
    <source>
        <dbReference type="SAM" id="Phobius"/>
    </source>
</evidence>
<dbReference type="GO" id="GO:0031966">
    <property type="term" value="C:mitochondrial membrane"/>
    <property type="evidence" value="ECO:0007669"/>
    <property type="project" value="UniProtKB-SubCell"/>
</dbReference>
<feature type="region of interest" description="Disordered" evidence="11">
    <location>
        <begin position="158"/>
        <end position="192"/>
    </location>
</feature>
<comment type="subunit">
    <text evidence="4">Associates with the respiratory chain complex III/complex IV supercomplex.</text>
</comment>
<protein>
    <recommendedName>
        <fullName evidence="5">Respiratory supercomplex factor 1, mitochondrial</fullName>
    </recommendedName>
</protein>
<dbReference type="InterPro" id="IPR007667">
    <property type="entry name" value="Hypoxia_induced_domain"/>
</dbReference>
<dbReference type="PROSITE" id="PS51503">
    <property type="entry name" value="HIG1"/>
    <property type="match status" value="1"/>
</dbReference>
<keyword evidence="9" id="KW-0496">Mitochondrion</keyword>
<dbReference type="Proteomes" id="UP000224634">
    <property type="component" value="Unassembled WGS sequence"/>
</dbReference>
<feature type="transmembrane region" description="Helical" evidence="12">
    <location>
        <begin position="65"/>
        <end position="84"/>
    </location>
</feature>
<comment type="caution">
    <text evidence="14">The sequence shown here is derived from an EMBL/GenBank/DDBJ whole genome shotgun (WGS) entry which is preliminary data.</text>
</comment>
<comment type="similarity">
    <text evidence="3">Belongs to the RCF1 family.</text>
</comment>
<keyword evidence="6 12" id="KW-0812">Transmembrane</keyword>
<dbReference type="AlphaFoldDB" id="A0A2B7XXX2"/>
<organism evidence="14 15">
    <name type="scientific">Polytolypa hystricis (strain UAMH7299)</name>
    <dbReference type="NCBI Taxonomy" id="1447883"/>
    <lineage>
        <taxon>Eukaryota</taxon>
        <taxon>Fungi</taxon>
        <taxon>Dikarya</taxon>
        <taxon>Ascomycota</taxon>
        <taxon>Pezizomycotina</taxon>
        <taxon>Eurotiomycetes</taxon>
        <taxon>Eurotiomycetidae</taxon>
        <taxon>Onygenales</taxon>
        <taxon>Onygenales incertae sedis</taxon>
        <taxon>Polytolypa</taxon>
    </lineage>
</organism>
<keyword evidence="15" id="KW-1185">Reference proteome</keyword>
<dbReference type="PANTHER" id="PTHR12297">
    <property type="entry name" value="HYPOXIA-INDUCBILE GENE 1 HIG1 -RELATED"/>
    <property type="match status" value="1"/>
</dbReference>
<dbReference type="InterPro" id="IPR050355">
    <property type="entry name" value="RCF1"/>
</dbReference>
<feature type="domain" description="HIG1" evidence="13">
    <location>
        <begin position="1"/>
        <end position="95"/>
    </location>
</feature>
<evidence type="ECO:0000256" key="11">
    <source>
        <dbReference type="SAM" id="MobiDB-lite"/>
    </source>
</evidence>
<evidence type="ECO:0000256" key="10">
    <source>
        <dbReference type="ARBA" id="ARBA00023136"/>
    </source>
</evidence>
<keyword evidence="7 12" id="KW-1133">Transmembrane helix</keyword>
<keyword evidence="10 12" id="KW-0472">Membrane</keyword>
<evidence type="ECO:0000256" key="4">
    <source>
        <dbReference type="ARBA" id="ARBA00011565"/>
    </source>
</evidence>
<dbReference type="Pfam" id="PF04588">
    <property type="entry name" value="HIG_1_N"/>
    <property type="match status" value="1"/>
</dbReference>
<comment type="subcellular location">
    <subcellularLocation>
        <location evidence="2">Mitochondrion membrane</location>
    </subcellularLocation>
</comment>
<dbReference type="STRING" id="1447883.A0A2B7XXX2"/>
<dbReference type="PANTHER" id="PTHR12297:SF3">
    <property type="entry name" value="HIG1 DOMAIN FAMILY MEMBER 1A"/>
    <property type="match status" value="1"/>
</dbReference>
<accession>A0A2B7XXX2</accession>
<evidence type="ECO:0000259" key="13">
    <source>
        <dbReference type="PROSITE" id="PS51503"/>
    </source>
</evidence>
<comment type="function">
    <text evidence="1">Cytochrome c oxidase subunit which plays a role in assembly of respiratory supercomplexes.</text>
</comment>
<keyword evidence="8" id="KW-0175">Coiled coil</keyword>
<evidence type="ECO:0000313" key="14">
    <source>
        <dbReference type="EMBL" id="PGH14066.1"/>
    </source>
</evidence>